<evidence type="ECO:0000256" key="2">
    <source>
        <dbReference type="PIRSR" id="PIRSR000097-1"/>
    </source>
</evidence>
<dbReference type="Proteomes" id="UP000070700">
    <property type="component" value="Unassembled WGS sequence"/>
</dbReference>
<keyword evidence="5" id="KW-0732">Signal</keyword>
<dbReference type="CDD" id="cd19071">
    <property type="entry name" value="AKR_AKR1-5-like"/>
    <property type="match status" value="1"/>
</dbReference>
<evidence type="ECO:0000256" key="3">
    <source>
        <dbReference type="PIRSR" id="PIRSR000097-2"/>
    </source>
</evidence>
<dbReference type="AlphaFoldDB" id="A0A132BDS7"/>
<dbReference type="SUPFAM" id="SSF51430">
    <property type="entry name" value="NAD(P)-linked oxidoreductase"/>
    <property type="match status" value="1"/>
</dbReference>
<dbReference type="KEGG" id="psco:LY89DRAFT_597243"/>
<dbReference type="EMBL" id="KQ947430">
    <property type="protein sequence ID" value="KUJ10149.1"/>
    <property type="molecule type" value="Genomic_DNA"/>
</dbReference>
<evidence type="ECO:0000256" key="5">
    <source>
        <dbReference type="SAM" id="SignalP"/>
    </source>
</evidence>
<dbReference type="RefSeq" id="XP_018064504.1">
    <property type="nucleotide sequence ID" value="XM_018209969.1"/>
</dbReference>
<name>A0A132BDS7_MOLSC</name>
<evidence type="ECO:0000259" key="6">
    <source>
        <dbReference type="Pfam" id="PF00248"/>
    </source>
</evidence>
<sequence>MYFSTILLAVTAAVSPTLAQTQQPIIVPQETISQPLLGFGTWNLKVSPENTSAVVSLAIQTGYRQIDCAAIYGNEKAVGKGIADGLEKAKLNRNEIWVTSKLWNDHHGDYETVEEALNQTLKDLGLEYVDLYLMHWPVTTSSKEPKLDYVKTWKSMANLPKAKVLNVGVSNFSPEQLRHLVTETGIKPAVHQMEMHPYLQQTSWLATHQALGISVTAYSPLGNSNPTYDPSSTCSKTSLLSFLSSLFTGDKQTPPPLLKNPTIQAIADRRKCTTAQVALSWGMGRGTSVIPKSKHEKWIVENYESLKCELGVVDLVELKKVGVDWTTRYNNPSKGWGVKLFEGLEDA</sequence>
<dbReference type="Gene3D" id="3.20.20.100">
    <property type="entry name" value="NADP-dependent oxidoreductase domain"/>
    <property type="match status" value="1"/>
</dbReference>
<organism evidence="7 8">
    <name type="scientific">Mollisia scopiformis</name>
    <name type="common">Conifer needle endophyte fungus</name>
    <name type="synonym">Phialocephala scopiformis</name>
    <dbReference type="NCBI Taxonomy" id="149040"/>
    <lineage>
        <taxon>Eukaryota</taxon>
        <taxon>Fungi</taxon>
        <taxon>Dikarya</taxon>
        <taxon>Ascomycota</taxon>
        <taxon>Pezizomycotina</taxon>
        <taxon>Leotiomycetes</taxon>
        <taxon>Helotiales</taxon>
        <taxon>Mollisiaceae</taxon>
        <taxon>Mollisia</taxon>
    </lineage>
</organism>
<protein>
    <submittedName>
        <fullName evidence="7">Aldo/keto reductase</fullName>
    </submittedName>
</protein>
<dbReference type="PANTHER" id="PTHR11732">
    <property type="entry name" value="ALDO/KETO REDUCTASE"/>
    <property type="match status" value="1"/>
</dbReference>
<feature type="active site" description="Proton donor" evidence="2">
    <location>
        <position position="72"/>
    </location>
</feature>
<feature type="binding site" evidence="3">
    <location>
        <position position="135"/>
    </location>
    <ligand>
        <name>substrate</name>
    </ligand>
</feature>
<reference evidence="7 8" key="1">
    <citation type="submission" date="2015-10" db="EMBL/GenBank/DDBJ databases">
        <title>Full genome of DAOMC 229536 Phialocephala scopiformis, a fungal endophyte of spruce producing the potent anti-insectan compound rugulosin.</title>
        <authorList>
            <consortium name="DOE Joint Genome Institute"/>
            <person name="Walker A.K."/>
            <person name="Frasz S.L."/>
            <person name="Seifert K.A."/>
            <person name="Miller J.D."/>
            <person name="Mondo S.J."/>
            <person name="Labutti K."/>
            <person name="Lipzen A."/>
            <person name="Dockter R."/>
            <person name="Kennedy M."/>
            <person name="Grigoriev I.V."/>
            <person name="Spatafora J.W."/>
        </authorList>
    </citation>
    <scope>NUCLEOTIDE SEQUENCE [LARGE SCALE GENOMIC DNA]</scope>
    <source>
        <strain evidence="7 8">CBS 120377</strain>
    </source>
</reference>
<accession>A0A132BDS7</accession>
<feature type="site" description="Lowers pKa of active site Tyr" evidence="4">
    <location>
        <position position="101"/>
    </location>
</feature>
<dbReference type="GeneID" id="28819695"/>
<dbReference type="PIRSF" id="PIRSF000097">
    <property type="entry name" value="AKR"/>
    <property type="match status" value="1"/>
</dbReference>
<keyword evidence="8" id="KW-1185">Reference proteome</keyword>
<feature type="domain" description="NADP-dependent oxidoreductase" evidence="6">
    <location>
        <begin position="37"/>
        <end position="310"/>
    </location>
</feature>
<evidence type="ECO:0000256" key="4">
    <source>
        <dbReference type="PIRSR" id="PIRSR000097-3"/>
    </source>
</evidence>
<feature type="signal peptide" evidence="5">
    <location>
        <begin position="1"/>
        <end position="19"/>
    </location>
</feature>
<gene>
    <name evidence="7" type="ORF">LY89DRAFT_597243</name>
</gene>
<keyword evidence="1" id="KW-0560">Oxidoreductase</keyword>
<dbReference type="PRINTS" id="PR00069">
    <property type="entry name" value="ALDKETRDTASE"/>
</dbReference>
<dbReference type="InterPro" id="IPR036812">
    <property type="entry name" value="NAD(P)_OxRdtase_dom_sf"/>
</dbReference>
<dbReference type="OrthoDB" id="416253at2759"/>
<feature type="chain" id="PRO_5007288154" evidence="5">
    <location>
        <begin position="20"/>
        <end position="347"/>
    </location>
</feature>
<evidence type="ECO:0000313" key="8">
    <source>
        <dbReference type="Proteomes" id="UP000070700"/>
    </source>
</evidence>
<evidence type="ECO:0000256" key="1">
    <source>
        <dbReference type="ARBA" id="ARBA00023002"/>
    </source>
</evidence>
<dbReference type="Pfam" id="PF00248">
    <property type="entry name" value="Aldo_ket_red"/>
    <property type="match status" value="1"/>
</dbReference>
<proteinExistence type="predicted"/>
<dbReference type="InParanoid" id="A0A132BDS7"/>
<dbReference type="STRING" id="149040.A0A132BDS7"/>
<dbReference type="InterPro" id="IPR023210">
    <property type="entry name" value="NADP_OxRdtase_dom"/>
</dbReference>
<evidence type="ECO:0000313" key="7">
    <source>
        <dbReference type="EMBL" id="KUJ10149.1"/>
    </source>
</evidence>
<dbReference type="GO" id="GO:0016491">
    <property type="term" value="F:oxidoreductase activity"/>
    <property type="evidence" value="ECO:0007669"/>
    <property type="project" value="UniProtKB-KW"/>
</dbReference>
<dbReference type="InterPro" id="IPR020471">
    <property type="entry name" value="AKR"/>
</dbReference>